<dbReference type="STRING" id="379097.SE23_06210"/>
<dbReference type="Gene3D" id="3.40.190.10">
    <property type="entry name" value="Periplasmic binding protein-like II"/>
    <property type="match status" value="1"/>
</dbReference>
<gene>
    <name evidence="4" type="ORF">NM06_04335</name>
</gene>
<dbReference type="RefSeq" id="WP_038188340.1">
    <property type="nucleotide sequence ID" value="NZ_JRWP01000004.1"/>
</dbReference>
<evidence type="ECO:0000256" key="1">
    <source>
        <dbReference type="ARBA" id="ARBA00023125"/>
    </source>
</evidence>
<dbReference type="InterPro" id="IPR000914">
    <property type="entry name" value="SBP_5_dom"/>
</dbReference>
<dbReference type="GO" id="GO:1904680">
    <property type="term" value="F:peptide transmembrane transporter activity"/>
    <property type="evidence" value="ECO:0007669"/>
    <property type="project" value="TreeGrafter"/>
</dbReference>
<dbReference type="Proteomes" id="UP000030451">
    <property type="component" value="Unassembled WGS sequence"/>
</dbReference>
<dbReference type="PANTHER" id="PTHR30290:SF72">
    <property type="entry name" value="HTH-TYPE TRANSCRIPTIONAL REGULATOR SGRR"/>
    <property type="match status" value="1"/>
</dbReference>
<sequence length="562" mass="64597">MRYWKALAFCQERLSQTDWQPVSLDHFSQAMGCTRRNAQLLIKRLIKEEIIEWKPGIGRGNLPISRRLKTLEERLTRHALHLIEQGKVEDALTLVSLAKRNQFLSEYLERYQTVQSDHHVLKIPFYRGTHDLDPIGINRRTEQHIADHLYATLLKASDTEGGYQGDLAHSWTLDGNALRITLRKGLCFHDGSPLLAQDIKAHYDRLMASDSISKQMYRFIDRVSVTGPYSLTFVSLSLPSLLPKLLAKGTMGICKQEQGHLLGSGPFILTQQTKWLTSLKANPRYHGYRPWIDGIEIWNVGDKATDFELNSDVVHGSHLKKSRQGFTQHHQWERGCVHAMLNPYRHPWMLRRQHRQWLQSILVTMSPPNDEQCEEIAQARGMLSQPSEQTTHRENKVQHWNAPLPSKPLIIMTYQLATHIAVSNQAVKTFESFGLTCELKILEYPEFNCEKTLADADILITGEVFCEDFEMSWLGWILSTNSNEACLNQKDKAWRDKQVVQIMSRPTLRGRLSGFAALEKKLITRGIYQPLYHVKQDLNISDTISAPELLANGWIDFNQVTM</sequence>
<dbReference type="Pfam" id="PF12793">
    <property type="entry name" value="SgrR_N"/>
    <property type="match status" value="1"/>
</dbReference>
<keyword evidence="1" id="KW-0238">DNA-binding</keyword>
<evidence type="ECO:0000259" key="2">
    <source>
        <dbReference type="Pfam" id="PF00496"/>
    </source>
</evidence>
<dbReference type="AlphaFoldDB" id="A0A0A5I0U7"/>
<proteinExistence type="predicted"/>
<accession>A0A0A5I0U7</accession>
<dbReference type="PANTHER" id="PTHR30290">
    <property type="entry name" value="PERIPLASMIC BINDING COMPONENT OF ABC TRANSPORTER"/>
    <property type="match status" value="1"/>
</dbReference>
<reference evidence="4 5" key="1">
    <citation type="submission" date="2014-10" db="EMBL/GenBank/DDBJ databases">
        <title>Genome sequencing of Vibrio sinaloensis T08.</title>
        <authorList>
            <person name="Chan K.-G."/>
            <person name="Mohamad N.I."/>
        </authorList>
    </citation>
    <scope>NUCLEOTIDE SEQUENCE [LARGE SCALE GENOMIC DNA]</scope>
    <source>
        <strain evidence="4 5">T08</strain>
    </source>
</reference>
<dbReference type="OrthoDB" id="9801912at2"/>
<evidence type="ECO:0000313" key="4">
    <source>
        <dbReference type="EMBL" id="KGY10150.1"/>
    </source>
</evidence>
<feature type="domain" description="Solute-binding protein family 5" evidence="2">
    <location>
        <begin position="163"/>
        <end position="305"/>
    </location>
</feature>
<dbReference type="EMBL" id="JRWP01000004">
    <property type="protein sequence ID" value="KGY10150.1"/>
    <property type="molecule type" value="Genomic_DNA"/>
</dbReference>
<name>A0A0A5I0U7_PHOS4</name>
<comment type="caution">
    <text evidence="4">The sequence shown here is derived from an EMBL/GenBank/DDBJ whole genome shotgun (WGS) entry which is preliminary data.</text>
</comment>
<evidence type="ECO:0000313" key="5">
    <source>
        <dbReference type="Proteomes" id="UP000030451"/>
    </source>
</evidence>
<dbReference type="InterPro" id="IPR039424">
    <property type="entry name" value="SBP_5"/>
</dbReference>
<organism evidence="4 5">
    <name type="scientific">Photobacterium sp. (strain ATCC 43367)</name>
    <dbReference type="NCBI Taxonomy" id="379097"/>
    <lineage>
        <taxon>Bacteria</taxon>
        <taxon>Pseudomonadati</taxon>
        <taxon>Pseudomonadota</taxon>
        <taxon>Gammaproteobacteria</taxon>
        <taxon>Vibrionales</taxon>
        <taxon>Vibrionaceae</taxon>
        <taxon>Vibrio</taxon>
        <taxon>Vibrio oreintalis group</taxon>
    </lineage>
</organism>
<dbReference type="Pfam" id="PF00496">
    <property type="entry name" value="SBP_bac_5"/>
    <property type="match status" value="1"/>
</dbReference>
<dbReference type="GO" id="GO:0015833">
    <property type="term" value="P:peptide transport"/>
    <property type="evidence" value="ECO:0007669"/>
    <property type="project" value="TreeGrafter"/>
</dbReference>
<dbReference type="InterPro" id="IPR025370">
    <property type="entry name" value="SgrR_HTH_N"/>
</dbReference>
<dbReference type="GO" id="GO:0003677">
    <property type="term" value="F:DNA binding"/>
    <property type="evidence" value="ECO:0007669"/>
    <property type="project" value="UniProtKB-KW"/>
</dbReference>
<dbReference type="SUPFAM" id="SSF53850">
    <property type="entry name" value="Periplasmic binding protein-like II"/>
    <property type="match status" value="1"/>
</dbReference>
<feature type="domain" description="Transcriptional regulator SgrR N-terminal HTH" evidence="3">
    <location>
        <begin position="19"/>
        <end position="110"/>
    </location>
</feature>
<evidence type="ECO:0000259" key="3">
    <source>
        <dbReference type="Pfam" id="PF12793"/>
    </source>
</evidence>
<protein>
    <submittedName>
        <fullName evidence="4">ABC transporter substrate-binding protein</fullName>
    </submittedName>
</protein>